<reference evidence="1" key="1">
    <citation type="submission" date="2020-07" db="EMBL/GenBank/DDBJ databases">
        <title>Multicomponent nature underlies the extraordinary mechanical properties of spider dragline silk.</title>
        <authorList>
            <person name="Kono N."/>
            <person name="Nakamura H."/>
            <person name="Mori M."/>
            <person name="Yoshida Y."/>
            <person name="Ohtoshi R."/>
            <person name="Malay A.D."/>
            <person name="Moran D.A.P."/>
            <person name="Tomita M."/>
            <person name="Numata K."/>
            <person name="Arakawa K."/>
        </authorList>
    </citation>
    <scope>NUCLEOTIDE SEQUENCE</scope>
</reference>
<sequence>MMKMVAKMAAMEDDVFFDALQKHCSIIESALLSKCNMNHQVREEARQALGELKCSIYKNFERVKAANFLEACKQSLKEAIATQITPKPSYASVVAPSVAPKEKEKSFDYCLVVDSDNCSSDDVRKIIKSKINPAESKLGVCGLKNIRGNKLLVKCFSENDRNRLLTELQEKSPELKASLPKRRNPAIIVKNVTNEVSNEDLLKVISEQNPEIVVDDESIGQCRARFTLKTFQHTRHVVIETHPIVHLSVEKKKEKSEVSAFSYLP</sequence>
<dbReference type="AlphaFoldDB" id="A0A8X6KL31"/>
<dbReference type="OrthoDB" id="10022108at2759"/>
<comment type="caution">
    <text evidence="1">The sequence shown here is derived from an EMBL/GenBank/DDBJ whole genome shotgun (WGS) entry which is preliminary data.</text>
</comment>
<protein>
    <submittedName>
        <fullName evidence="1">Uncharacterized protein</fullName>
    </submittedName>
</protein>
<keyword evidence="2" id="KW-1185">Reference proteome</keyword>
<dbReference type="Proteomes" id="UP000887116">
    <property type="component" value="Unassembled WGS sequence"/>
</dbReference>
<gene>
    <name evidence="1" type="ORF">TNCT_298201</name>
</gene>
<evidence type="ECO:0000313" key="2">
    <source>
        <dbReference type="Proteomes" id="UP000887116"/>
    </source>
</evidence>
<dbReference type="EMBL" id="BMAO01021772">
    <property type="protein sequence ID" value="GFQ77314.1"/>
    <property type="molecule type" value="Genomic_DNA"/>
</dbReference>
<name>A0A8X6KL31_TRICU</name>
<accession>A0A8X6KL31</accession>
<evidence type="ECO:0000313" key="1">
    <source>
        <dbReference type="EMBL" id="GFQ77314.1"/>
    </source>
</evidence>
<proteinExistence type="predicted"/>
<organism evidence="1 2">
    <name type="scientific">Trichonephila clavata</name>
    <name type="common">Joro spider</name>
    <name type="synonym">Nephila clavata</name>
    <dbReference type="NCBI Taxonomy" id="2740835"/>
    <lineage>
        <taxon>Eukaryota</taxon>
        <taxon>Metazoa</taxon>
        <taxon>Ecdysozoa</taxon>
        <taxon>Arthropoda</taxon>
        <taxon>Chelicerata</taxon>
        <taxon>Arachnida</taxon>
        <taxon>Araneae</taxon>
        <taxon>Araneomorphae</taxon>
        <taxon>Entelegynae</taxon>
        <taxon>Araneoidea</taxon>
        <taxon>Nephilidae</taxon>
        <taxon>Trichonephila</taxon>
    </lineage>
</organism>